<name>A0A9N9C884_9GLOM</name>
<dbReference type="InterPro" id="IPR011009">
    <property type="entry name" value="Kinase-like_dom_sf"/>
</dbReference>
<sequence length="108" mass="12951">MPKYYRDLMIRCWAQDPLKRPTANEILNTIGEWNYLRLQNEFKKSIENRKRRSEIHEGAIYKSKSISKTIEATGLTSTAFLYRLPDDIYVTRQFELSLQITHVFKFFK</sequence>
<dbReference type="AlphaFoldDB" id="A0A9N9C884"/>
<dbReference type="OrthoDB" id="2490842at2759"/>
<dbReference type="Gene3D" id="1.10.510.10">
    <property type="entry name" value="Transferase(Phosphotransferase) domain 1"/>
    <property type="match status" value="1"/>
</dbReference>
<dbReference type="SUPFAM" id="SSF56112">
    <property type="entry name" value="Protein kinase-like (PK-like)"/>
    <property type="match status" value="1"/>
</dbReference>
<comment type="caution">
    <text evidence="1">The sequence shown here is derived from an EMBL/GenBank/DDBJ whole genome shotgun (WGS) entry which is preliminary data.</text>
</comment>
<evidence type="ECO:0000313" key="1">
    <source>
        <dbReference type="EMBL" id="CAG8591090.1"/>
    </source>
</evidence>
<evidence type="ECO:0000313" key="2">
    <source>
        <dbReference type="Proteomes" id="UP000789508"/>
    </source>
</evidence>
<keyword evidence="2" id="KW-1185">Reference proteome</keyword>
<dbReference type="Proteomes" id="UP000789508">
    <property type="component" value="Unassembled WGS sequence"/>
</dbReference>
<organism evidence="1 2">
    <name type="scientific">Ambispora leptoticha</name>
    <dbReference type="NCBI Taxonomy" id="144679"/>
    <lineage>
        <taxon>Eukaryota</taxon>
        <taxon>Fungi</taxon>
        <taxon>Fungi incertae sedis</taxon>
        <taxon>Mucoromycota</taxon>
        <taxon>Glomeromycotina</taxon>
        <taxon>Glomeromycetes</taxon>
        <taxon>Archaeosporales</taxon>
        <taxon>Ambisporaceae</taxon>
        <taxon>Ambispora</taxon>
    </lineage>
</organism>
<gene>
    <name evidence="1" type="ORF">ALEPTO_LOCUS7707</name>
</gene>
<protein>
    <submittedName>
        <fullName evidence="1">1119_t:CDS:1</fullName>
    </submittedName>
</protein>
<proteinExistence type="predicted"/>
<reference evidence="1" key="1">
    <citation type="submission" date="2021-06" db="EMBL/GenBank/DDBJ databases">
        <authorList>
            <person name="Kallberg Y."/>
            <person name="Tangrot J."/>
            <person name="Rosling A."/>
        </authorList>
    </citation>
    <scope>NUCLEOTIDE SEQUENCE</scope>
    <source>
        <strain evidence="1">FL130A</strain>
    </source>
</reference>
<accession>A0A9N9C884</accession>
<dbReference type="EMBL" id="CAJVPS010003542">
    <property type="protein sequence ID" value="CAG8591090.1"/>
    <property type="molecule type" value="Genomic_DNA"/>
</dbReference>